<keyword evidence="10 11" id="KW-0694">RNA-binding</keyword>
<dbReference type="SMART" id="SM00493">
    <property type="entry name" value="TOPRIM"/>
    <property type="match status" value="1"/>
</dbReference>
<evidence type="ECO:0000256" key="6">
    <source>
        <dbReference type="ARBA" id="ARBA00022730"/>
    </source>
</evidence>
<comment type="subcellular location">
    <subcellularLocation>
        <location evidence="11">Cytoplasm</location>
    </subcellularLocation>
</comment>
<keyword evidence="6 11" id="KW-0699">rRNA-binding</keyword>
<dbReference type="InterPro" id="IPR034141">
    <property type="entry name" value="TOPRIM_RNase_M5-like"/>
</dbReference>
<evidence type="ECO:0000313" key="14">
    <source>
        <dbReference type="EMBL" id="MCQ5122610.1"/>
    </source>
</evidence>
<evidence type="ECO:0000256" key="8">
    <source>
        <dbReference type="ARBA" id="ARBA00022801"/>
    </source>
</evidence>
<keyword evidence="3 11" id="KW-0698">rRNA processing</keyword>
<organism evidence="14 15">
    <name type="scientific">Massilicoli timonensis</name>
    <dbReference type="NCBI Taxonomy" id="2015901"/>
    <lineage>
        <taxon>Bacteria</taxon>
        <taxon>Bacillati</taxon>
        <taxon>Bacillota</taxon>
        <taxon>Erysipelotrichia</taxon>
        <taxon>Erysipelotrichales</taxon>
        <taxon>Erysipelotrichaceae</taxon>
        <taxon>Massilicoli</taxon>
    </lineage>
</organism>
<dbReference type="Pfam" id="PF13331">
    <property type="entry name" value="DUF4093"/>
    <property type="match status" value="1"/>
</dbReference>
<name>A0ABT1SNF8_9FIRM</name>
<dbReference type="SUPFAM" id="SSF110455">
    <property type="entry name" value="Toprim domain"/>
    <property type="match status" value="1"/>
</dbReference>
<dbReference type="NCBIfam" id="TIGR00334">
    <property type="entry name" value="5S_RNA_mat_M5"/>
    <property type="match status" value="1"/>
</dbReference>
<evidence type="ECO:0000256" key="5">
    <source>
        <dbReference type="ARBA" id="ARBA00022723"/>
    </source>
</evidence>
<dbReference type="Proteomes" id="UP001524435">
    <property type="component" value="Unassembled WGS sequence"/>
</dbReference>
<sequence length="178" mass="20250">MKIQEIIVVEGKHDSDRLHQYFDCDTIETGGLSLDEGKLEMIKQAQEKRGVIIFTDPDTPGEKIRMKINQYIPGCKNAYVKAKDAKTKRKVGIEHASREVLEESLTHLFTYRTDLENTLAYEEFLDLGLNGAPNSAEVREALGERLLIGRPNAKTLYKRLNMLQMTKAEVEALLEEII</sequence>
<keyword evidence="5" id="KW-0479">Metal-binding</keyword>
<dbReference type="InterPro" id="IPR006171">
    <property type="entry name" value="TOPRIM_dom"/>
</dbReference>
<evidence type="ECO:0000256" key="9">
    <source>
        <dbReference type="ARBA" id="ARBA00022842"/>
    </source>
</evidence>
<comment type="caution">
    <text evidence="14">The sequence shown here is derived from an EMBL/GenBank/DDBJ whole genome shotgun (WGS) entry which is preliminary data.</text>
</comment>
<accession>A0ABT1SNF8</accession>
<dbReference type="CDD" id="cd01027">
    <property type="entry name" value="TOPRIM_RNase_M5_like"/>
    <property type="match status" value="1"/>
</dbReference>
<keyword evidence="7 11" id="KW-0255">Endonuclease</keyword>
<evidence type="ECO:0000259" key="13">
    <source>
        <dbReference type="PROSITE" id="PS50880"/>
    </source>
</evidence>
<keyword evidence="8 11" id="KW-0378">Hydrolase</keyword>
<dbReference type="HAMAP" id="MF_01469">
    <property type="entry name" value="RNase_M5"/>
    <property type="match status" value="1"/>
</dbReference>
<feature type="domain" description="Toprim" evidence="13">
    <location>
        <begin position="4"/>
        <end position="97"/>
    </location>
</feature>
<keyword evidence="1 11" id="KW-0963">Cytoplasm</keyword>
<protein>
    <recommendedName>
        <fullName evidence="11 12">Ribonuclease M5</fullName>
        <ecNumber evidence="11 12">3.1.26.8</ecNumber>
    </recommendedName>
    <alternativeName>
        <fullName evidence="11">RNase M5</fullName>
    </alternativeName>
    <alternativeName>
        <fullName evidence="11">Ribosomal RNA terminal maturase M5</fullName>
    </alternativeName>
</protein>
<evidence type="ECO:0000313" key="15">
    <source>
        <dbReference type="Proteomes" id="UP001524435"/>
    </source>
</evidence>
<comment type="similarity">
    <text evidence="11">Belongs to the ribonuclease M5 family.</text>
</comment>
<evidence type="ECO:0000256" key="3">
    <source>
        <dbReference type="ARBA" id="ARBA00022552"/>
    </source>
</evidence>
<proteinExistence type="inferred from homology"/>
<gene>
    <name evidence="11 14" type="primary">rnmV</name>
    <name evidence="14" type="ORF">NE663_10140</name>
</gene>
<dbReference type="RefSeq" id="WP_178199942.1">
    <property type="nucleotide sequence ID" value="NZ_CALVCM010000005.1"/>
</dbReference>
<keyword evidence="4 11" id="KW-0540">Nuclease</keyword>
<reference evidence="14 15" key="1">
    <citation type="submission" date="2022-06" db="EMBL/GenBank/DDBJ databases">
        <title>Isolation of gut microbiota from human fecal samples.</title>
        <authorList>
            <person name="Pamer E.G."/>
            <person name="Barat B."/>
            <person name="Waligurski E."/>
            <person name="Medina S."/>
            <person name="Paddock L."/>
            <person name="Mostad J."/>
        </authorList>
    </citation>
    <scope>NUCLEOTIDE SEQUENCE [LARGE SCALE GENOMIC DNA]</scope>
    <source>
        <strain evidence="14 15">DFI.6.1</strain>
    </source>
</reference>
<dbReference type="InterPro" id="IPR004466">
    <property type="entry name" value="RNase_M5"/>
</dbReference>
<keyword evidence="15" id="KW-1185">Reference proteome</keyword>
<evidence type="ECO:0000256" key="2">
    <source>
        <dbReference type="ARBA" id="ARBA00022517"/>
    </source>
</evidence>
<dbReference type="PROSITE" id="PS50880">
    <property type="entry name" value="TOPRIM"/>
    <property type="match status" value="1"/>
</dbReference>
<dbReference type="EC" id="3.1.26.8" evidence="11 12"/>
<evidence type="ECO:0000256" key="1">
    <source>
        <dbReference type="ARBA" id="ARBA00022490"/>
    </source>
</evidence>
<evidence type="ECO:0000256" key="10">
    <source>
        <dbReference type="ARBA" id="ARBA00022884"/>
    </source>
</evidence>
<evidence type="ECO:0000256" key="11">
    <source>
        <dbReference type="HAMAP-Rule" id="MF_01469"/>
    </source>
</evidence>
<dbReference type="PANTHER" id="PTHR39156:SF2">
    <property type="entry name" value="DNA PRIMASE (BACTERIAL TYPE) AND SMALL PRIMASE-LIKE PROTEINS"/>
    <property type="match status" value="1"/>
</dbReference>
<comment type="function">
    <text evidence="11">Required for correct processing of both the 5' and 3' ends of 5S rRNA precursor. Cleaves both sides of a double-stranded region yielding mature 5S rRNA in one step.</text>
</comment>
<comment type="catalytic activity">
    <reaction evidence="11">
        <text>Endonucleolytic cleavage of RNA, removing 21 and 42 nucleotides, respectively, from the 5'- and 3'-termini of a 5S-rRNA precursor.</text>
        <dbReference type="EC" id="3.1.26.8"/>
    </reaction>
</comment>
<evidence type="ECO:0000256" key="12">
    <source>
        <dbReference type="NCBIfam" id="TIGR00334"/>
    </source>
</evidence>
<dbReference type="EMBL" id="JANGCH010000020">
    <property type="protein sequence ID" value="MCQ5122610.1"/>
    <property type="molecule type" value="Genomic_DNA"/>
</dbReference>
<dbReference type="PANTHER" id="PTHR39156">
    <property type="entry name" value="RIBONUCLEASE M5"/>
    <property type="match status" value="1"/>
</dbReference>
<evidence type="ECO:0000256" key="4">
    <source>
        <dbReference type="ARBA" id="ARBA00022722"/>
    </source>
</evidence>
<dbReference type="Gene3D" id="3.40.1360.10">
    <property type="match status" value="1"/>
</dbReference>
<dbReference type="GO" id="GO:0043822">
    <property type="term" value="F:ribonuclease M5 activity"/>
    <property type="evidence" value="ECO:0007669"/>
    <property type="project" value="UniProtKB-EC"/>
</dbReference>
<dbReference type="Pfam" id="PF01751">
    <property type="entry name" value="Toprim"/>
    <property type="match status" value="1"/>
</dbReference>
<dbReference type="InterPro" id="IPR025156">
    <property type="entry name" value="RNase_M5_C"/>
</dbReference>
<keyword evidence="2 11" id="KW-0690">Ribosome biogenesis</keyword>
<keyword evidence="9" id="KW-0460">Magnesium</keyword>
<evidence type="ECO:0000256" key="7">
    <source>
        <dbReference type="ARBA" id="ARBA00022759"/>
    </source>
</evidence>